<evidence type="ECO:0000313" key="3">
    <source>
        <dbReference type="Proteomes" id="UP000813463"/>
    </source>
</evidence>
<dbReference type="GO" id="GO:0043565">
    <property type="term" value="F:sequence-specific DNA binding"/>
    <property type="evidence" value="ECO:0000318"/>
    <property type="project" value="GO_Central"/>
</dbReference>
<dbReference type="Proteomes" id="UP000813463">
    <property type="component" value="Chromosome 5"/>
</dbReference>
<dbReference type="PROSITE" id="PS51184">
    <property type="entry name" value="JMJC"/>
    <property type="match status" value="1"/>
</dbReference>
<dbReference type="GO" id="GO:0005634">
    <property type="term" value="C:nucleus"/>
    <property type="evidence" value="ECO:0000318"/>
    <property type="project" value="GO_Central"/>
</dbReference>
<reference evidence="3" key="1">
    <citation type="journal article" date="2021" name="Nat. Commun.">
        <title>Genomic analyses provide insights into spinach domestication and the genetic basis of agronomic traits.</title>
        <authorList>
            <person name="Cai X."/>
            <person name="Sun X."/>
            <person name="Xu C."/>
            <person name="Sun H."/>
            <person name="Wang X."/>
            <person name="Ge C."/>
            <person name="Zhang Z."/>
            <person name="Wang Q."/>
            <person name="Fei Z."/>
            <person name="Jiao C."/>
            <person name="Wang Q."/>
        </authorList>
    </citation>
    <scope>NUCLEOTIDE SEQUENCE [LARGE SCALE GENOMIC DNA]</scope>
    <source>
        <strain evidence="3">cv. Varoflay</strain>
    </source>
</reference>
<dbReference type="SUPFAM" id="SSF51197">
    <property type="entry name" value="Clavaminate synthase-like"/>
    <property type="match status" value="1"/>
</dbReference>
<dbReference type="InterPro" id="IPR041667">
    <property type="entry name" value="Cupin_8"/>
</dbReference>
<organism evidence="3 4">
    <name type="scientific">Spinacia oleracea</name>
    <name type="common">Spinach</name>
    <dbReference type="NCBI Taxonomy" id="3562"/>
    <lineage>
        <taxon>Eukaryota</taxon>
        <taxon>Viridiplantae</taxon>
        <taxon>Streptophyta</taxon>
        <taxon>Embryophyta</taxon>
        <taxon>Tracheophyta</taxon>
        <taxon>Spermatophyta</taxon>
        <taxon>Magnoliopsida</taxon>
        <taxon>eudicotyledons</taxon>
        <taxon>Gunneridae</taxon>
        <taxon>Pentapetalae</taxon>
        <taxon>Caryophyllales</taxon>
        <taxon>Chenopodiaceae</taxon>
        <taxon>Chenopodioideae</taxon>
        <taxon>Anserineae</taxon>
        <taxon>Spinacia</taxon>
    </lineage>
</organism>
<dbReference type="GO" id="GO:0045905">
    <property type="term" value="P:positive regulation of translational termination"/>
    <property type="evidence" value="ECO:0000318"/>
    <property type="project" value="GO_Central"/>
</dbReference>
<reference evidence="4" key="2">
    <citation type="submission" date="2025-08" db="UniProtKB">
        <authorList>
            <consortium name="RefSeq"/>
        </authorList>
    </citation>
    <scope>IDENTIFICATION</scope>
    <source>
        <tissue evidence="4">Leaf</tissue>
    </source>
</reference>
<accession>A0A9R0IYC8</accession>
<name>A0A9R0IYC8_SPIOL</name>
<feature type="domain" description="JmjC" evidence="2">
    <location>
        <begin position="136"/>
        <end position="307"/>
    </location>
</feature>
<dbReference type="RefSeq" id="XP_021857842.1">
    <property type="nucleotide sequence ID" value="XM_022002150.2"/>
</dbReference>
<dbReference type="SMART" id="SM00558">
    <property type="entry name" value="JmjC"/>
    <property type="match status" value="1"/>
</dbReference>
<dbReference type="GO" id="GO:0005737">
    <property type="term" value="C:cytoplasm"/>
    <property type="evidence" value="ECO:0000318"/>
    <property type="project" value="GO_Central"/>
</dbReference>
<dbReference type="KEGG" id="soe:110797052"/>
<sequence length="499" mass="58208">MDANELKKGLKIGGEIERVNGKELSYTEFVAKYLVKNQPVVLTGLMDDWQACEDWVNDQGKPNLVFFSNHFGKSQVQVADCYNQEFTDQKRVEMSVSEFIEYWFTLNGDNKEAHHNVSTDGRSDKSFMYLKDWHFVKEYPEYKAYETPVFFNDDWLNLYLDEYHMHDDPDYPERNEISCSDYRFVYMGPKGTWTPLHADVFRSYSWSANVCGTKLWLFLPPAQHHLVFDRHMKSSVYNIFEDVSQSKFPGFEKAIWLECTQQKNEIIFVPSGWYHQVHNLEDTISINHNWFNAYNLDWVWNLLEGDYNEAKELIEDVRDICDNFESLCQRNLAANTGMNFVDFFTFIVRISIANLLHLCNHLEDCKNDSAALCSWAEHTISNLMSIRRVALRMESTSLAEDKGVLLDTQKIWRDPSFIQLYSALNRIFKKLHGECSHYYEGGDALRSGIKHEDLFTAIGSIVSNSRSLINLIDFILKDSTLLLDKLLVDELREEKLASS</sequence>
<evidence type="ECO:0000313" key="4">
    <source>
        <dbReference type="RefSeq" id="XP_021857842.1"/>
    </source>
</evidence>
<dbReference type="InterPro" id="IPR050910">
    <property type="entry name" value="JMJD6_ArgDemeth/LysHydrox"/>
</dbReference>
<dbReference type="Gene3D" id="2.60.120.650">
    <property type="entry name" value="Cupin"/>
    <property type="match status" value="1"/>
</dbReference>
<dbReference type="PANTHER" id="PTHR12480">
    <property type="entry name" value="ARGININE DEMETHYLASE AND LYSYL-HYDROXYLASE JMJD"/>
    <property type="match status" value="1"/>
</dbReference>
<protein>
    <submittedName>
        <fullName evidence="4">Arginine-specific demethylase JMJ20</fullName>
    </submittedName>
</protein>
<dbReference type="Pfam" id="PF13621">
    <property type="entry name" value="Cupin_8"/>
    <property type="match status" value="1"/>
</dbReference>
<evidence type="ECO:0000259" key="2">
    <source>
        <dbReference type="PROSITE" id="PS51184"/>
    </source>
</evidence>
<gene>
    <name evidence="4" type="primary">LOC110797052</name>
</gene>
<evidence type="ECO:0000256" key="1">
    <source>
        <dbReference type="ARBA" id="ARBA00006801"/>
    </source>
</evidence>
<keyword evidence="3" id="KW-1185">Reference proteome</keyword>
<proteinExistence type="inferred from homology"/>
<dbReference type="PANTHER" id="PTHR12480:SF6">
    <property type="entry name" value="2-OXOGLUTARATE AND IRON-DEPENDENT OXYGENASE JMJD4"/>
    <property type="match status" value="1"/>
</dbReference>
<dbReference type="GO" id="GO:0010476">
    <property type="term" value="P:gibberellin mediated signaling pathway"/>
    <property type="evidence" value="ECO:0000318"/>
    <property type="project" value="GO_Central"/>
</dbReference>
<dbReference type="AlphaFoldDB" id="A0A9R0IYC8"/>
<dbReference type="GO" id="GO:0016706">
    <property type="term" value="F:2-oxoglutarate-dependent dioxygenase activity"/>
    <property type="evidence" value="ECO:0000318"/>
    <property type="project" value="GO_Central"/>
</dbReference>
<comment type="similarity">
    <text evidence="1">Belongs to the JARID1 histone demethylase family.</text>
</comment>
<dbReference type="InterPro" id="IPR003347">
    <property type="entry name" value="JmjC_dom"/>
</dbReference>
<dbReference type="OrthoDB" id="424465at2759"/>
<dbReference type="GeneID" id="110797052"/>